<sequence>MTDEGQVPATGSFSMELMRQFKDEFLEMIAPELLAMRKGEEKVPELSQKGLQKQAEINVQVINMLNNGAADLGKAVEEVVDLLKRRNQELLLLDKDPSALKNVEKLRAIAAVTSSEGSNAGDAKLMALAQIMSQGGDNRNQRSGARRQWFPAAGFGGRQSGVRNFSAYSQRGGHGGERAFGTKRQFNGSSTSGDFPKRSQIQCFSCGEIGHYSTQCGRTR</sequence>
<keyword evidence="1" id="KW-0863">Zinc-finger</keyword>
<dbReference type="SUPFAM" id="SSF57756">
    <property type="entry name" value="Retrovirus zinc finger-like domains"/>
    <property type="match status" value="1"/>
</dbReference>
<name>E3MHK7_CAERE</name>
<organism evidence="5">
    <name type="scientific">Caenorhabditis remanei</name>
    <name type="common">Caenorhabditis vulgaris</name>
    <dbReference type="NCBI Taxonomy" id="31234"/>
    <lineage>
        <taxon>Eukaryota</taxon>
        <taxon>Metazoa</taxon>
        <taxon>Ecdysozoa</taxon>
        <taxon>Nematoda</taxon>
        <taxon>Chromadorea</taxon>
        <taxon>Rhabditida</taxon>
        <taxon>Rhabditina</taxon>
        <taxon>Rhabditomorpha</taxon>
        <taxon>Rhabditoidea</taxon>
        <taxon>Rhabditidae</taxon>
        <taxon>Peloderinae</taxon>
        <taxon>Caenorhabditis</taxon>
    </lineage>
</organism>
<dbReference type="STRING" id="31234.E3MHK7"/>
<evidence type="ECO:0000256" key="2">
    <source>
        <dbReference type="SAM" id="MobiDB-lite"/>
    </source>
</evidence>
<dbReference type="GO" id="GO:0008270">
    <property type="term" value="F:zinc ion binding"/>
    <property type="evidence" value="ECO:0007669"/>
    <property type="project" value="UniProtKB-KW"/>
</dbReference>
<accession>E3MHK7</accession>
<dbReference type="EMBL" id="DS268445">
    <property type="protein sequence ID" value="EFP01954.1"/>
    <property type="molecule type" value="Genomic_DNA"/>
</dbReference>
<dbReference type="GO" id="GO:0019899">
    <property type="term" value="F:enzyme binding"/>
    <property type="evidence" value="ECO:0007669"/>
    <property type="project" value="UniProtKB-ARBA"/>
</dbReference>
<dbReference type="Proteomes" id="UP000008281">
    <property type="component" value="Unassembled WGS sequence"/>
</dbReference>
<evidence type="ECO:0000256" key="1">
    <source>
        <dbReference type="PROSITE-ProRule" id="PRU00047"/>
    </source>
</evidence>
<evidence type="ECO:0000313" key="5">
    <source>
        <dbReference type="Proteomes" id="UP000008281"/>
    </source>
</evidence>
<dbReference type="HOGENOM" id="CLU_107297_0_0_1"/>
<dbReference type="InterPro" id="IPR036875">
    <property type="entry name" value="Znf_CCHC_sf"/>
</dbReference>
<evidence type="ECO:0000313" key="4">
    <source>
        <dbReference type="EMBL" id="EFP01954.1"/>
    </source>
</evidence>
<keyword evidence="5" id="KW-1185">Reference proteome</keyword>
<dbReference type="PROSITE" id="PS50158">
    <property type="entry name" value="ZF_CCHC"/>
    <property type="match status" value="1"/>
</dbReference>
<feature type="region of interest" description="Disordered" evidence="2">
    <location>
        <begin position="170"/>
        <end position="195"/>
    </location>
</feature>
<dbReference type="InterPro" id="IPR001878">
    <property type="entry name" value="Znf_CCHC"/>
</dbReference>
<keyword evidence="1" id="KW-0479">Metal-binding</keyword>
<dbReference type="AlphaFoldDB" id="E3MHK7"/>
<feature type="compositionally biased region" description="Polar residues" evidence="2">
    <location>
        <begin position="184"/>
        <end position="195"/>
    </location>
</feature>
<reference evidence="4" key="1">
    <citation type="submission" date="2007-07" db="EMBL/GenBank/DDBJ databases">
        <title>PCAP assembly of the Caenorhabditis remanei genome.</title>
        <authorList>
            <consortium name="The Caenorhabditis remanei Sequencing Consortium"/>
            <person name="Wilson R.K."/>
        </authorList>
    </citation>
    <scope>NUCLEOTIDE SEQUENCE [LARGE SCALE GENOMIC DNA]</scope>
    <source>
        <strain evidence="4">PB4641</strain>
    </source>
</reference>
<dbReference type="GO" id="GO:0005737">
    <property type="term" value="C:cytoplasm"/>
    <property type="evidence" value="ECO:0007669"/>
    <property type="project" value="UniProtKB-ARBA"/>
</dbReference>
<evidence type="ECO:0000259" key="3">
    <source>
        <dbReference type="PROSITE" id="PS50158"/>
    </source>
</evidence>
<dbReference type="GO" id="GO:0003676">
    <property type="term" value="F:nucleic acid binding"/>
    <property type="evidence" value="ECO:0007669"/>
    <property type="project" value="InterPro"/>
</dbReference>
<proteinExistence type="predicted"/>
<dbReference type="InParanoid" id="E3MHK7"/>
<dbReference type="PANTHER" id="PTHR33435">
    <property type="entry name" value="PROTEIN CBG21870-RELATED"/>
    <property type="match status" value="1"/>
</dbReference>
<feature type="domain" description="CCHC-type" evidence="3">
    <location>
        <begin position="203"/>
        <end position="216"/>
    </location>
</feature>
<dbReference type="OrthoDB" id="5863131at2759"/>
<keyword evidence="1" id="KW-0862">Zinc</keyword>
<dbReference type="PANTHER" id="PTHR33435:SF3">
    <property type="entry name" value="PROTEIN CBG21870"/>
    <property type="match status" value="1"/>
</dbReference>
<dbReference type="FunCoup" id="E3MHK7">
    <property type="interactions" value="355"/>
</dbReference>
<gene>
    <name evidence="4" type="ORF">CRE_22857</name>
</gene>
<protein>
    <recommendedName>
        <fullName evidence="3">CCHC-type domain-containing protein</fullName>
    </recommendedName>
</protein>
<dbReference type="Pfam" id="PF00098">
    <property type="entry name" value="zf-CCHC"/>
    <property type="match status" value="1"/>
</dbReference>
<dbReference type="eggNOG" id="ENOG502TJIF">
    <property type="taxonomic scope" value="Eukaryota"/>
</dbReference>